<keyword evidence="2" id="KW-1185">Reference proteome</keyword>
<name>A0A9P6L720_9AGAM</name>
<dbReference type="AlphaFoldDB" id="A0A9P6L720"/>
<dbReference type="OrthoDB" id="3301248at2759"/>
<protein>
    <submittedName>
        <fullName evidence="1">Uncharacterized protein</fullName>
    </submittedName>
</protein>
<evidence type="ECO:0000313" key="2">
    <source>
        <dbReference type="Proteomes" id="UP000736335"/>
    </source>
</evidence>
<proteinExistence type="predicted"/>
<organism evidence="1 2">
    <name type="scientific">Thelephora terrestris</name>
    <dbReference type="NCBI Taxonomy" id="56493"/>
    <lineage>
        <taxon>Eukaryota</taxon>
        <taxon>Fungi</taxon>
        <taxon>Dikarya</taxon>
        <taxon>Basidiomycota</taxon>
        <taxon>Agaricomycotina</taxon>
        <taxon>Agaricomycetes</taxon>
        <taxon>Thelephorales</taxon>
        <taxon>Thelephoraceae</taxon>
        <taxon>Thelephora</taxon>
    </lineage>
</organism>
<dbReference type="EMBL" id="WIUZ02000007">
    <property type="protein sequence ID" value="KAF9785410.1"/>
    <property type="molecule type" value="Genomic_DNA"/>
</dbReference>
<evidence type="ECO:0000313" key="1">
    <source>
        <dbReference type="EMBL" id="KAF9785410.1"/>
    </source>
</evidence>
<sequence length="180" mass="19923">MAAAPPPCSPKSIYVLANLLGIQPLCSVALADIKSKVSLGNVVNEIFSPVTAGREEITEVGWDLLIPNLKDSETFARVKENVGLMSSGPSSRCVGTLKVGLKKSFELKKQKRQPSGVKLRCSYLDCSQYHTYPSYSSLRSYYCQLCMARNRWSPYLRCTGCTHVRDGNYTSCQRCGKKLI</sequence>
<reference evidence="1" key="2">
    <citation type="submission" date="2020-11" db="EMBL/GenBank/DDBJ databases">
        <authorList>
            <consortium name="DOE Joint Genome Institute"/>
            <person name="Kuo A."/>
            <person name="Miyauchi S."/>
            <person name="Kiss E."/>
            <person name="Drula E."/>
            <person name="Kohler A."/>
            <person name="Sanchez-Garcia M."/>
            <person name="Andreopoulos B."/>
            <person name="Barry K.W."/>
            <person name="Bonito G."/>
            <person name="Buee M."/>
            <person name="Carver A."/>
            <person name="Chen C."/>
            <person name="Cichocki N."/>
            <person name="Clum A."/>
            <person name="Culley D."/>
            <person name="Crous P.W."/>
            <person name="Fauchery L."/>
            <person name="Girlanda M."/>
            <person name="Hayes R."/>
            <person name="Keri Z."/>
            <person name="Labutti K."/>
            <person name="Lipzen A."/>
            <person name="Lombard V."/>
            <person name="Magnuson J."/>
            <person name="Maillard F."/>
            <person name="Morin E."/>
            <person name="Murat C."/>
            <person name="Nolan M."/>
            <person name="Ohm R."/>
            <person name="Pangilinan J."/>
            <person name="Pereira M."/>
            <person name="Perotto S."/>
            <person name="Peter M."/>
            <person name="Riley R."/>
            <person name="Sitrit Y."/>
            <person name="Stielow B."/>
            <person name="Szollosi G."/>
            <person name="Zifcakova L."/>
            <person name="Stursova M."/>
            <person name="Spatafora J.W."/>
            <person name="Tedersoo L."/>
            <person name="Vaario L.-M."/>
            <person name="Yamada A."/>
            <person name="Yan M."/>
            <person name="Wang P."/>
            <person name="Xu J."/>
            <person name="Bruns T."/>
            <person name="Baldrian P."/>
            <person name="Vilgalys R."/>
            <person name="Henrissat B."/>
            <person name="Grigoriev I.V."/>
            <person name="Hibbett D."/>
            <person name="Nagy L.G."/>
            <person name="Martin F.M."/>
        </authorList>
    </citation>
    <scope>NUCLEOTIDE SEQUENCE</scope>
    <source>
        <strain evidence="1">UH-Tt-Lm1</strain>
    </source>
</reference>
<gene>
    <name evidence="1" type="ORF">BJ322DRAFT_1063012</name>
</gene>
<dbReference type="Proteomes" id="UP000736335">
    <property type="component" value="Unassembled WGS sequence"/>
</dbReference>
<accession>A0A9P6L720</accession>
<comment type="caution">
    <text evidence="1">The sequence shown here is derived from an EMBL/GenBank/DDBJ whole genome shotgun (WGS) entry which is preliminary data.</text>
</comment>
<reference evidence="1" key="1">
    <citation type="journal article" date="2020" name="Nat. Commun.">
        <title>Large-scale genome sequencing of mycorrhizal fungi provides insights into the early evolution of symbiotic traits.</title>
        <authorList>
            <person name="Miyauchi S."/>
            <person name="Kiss E."/>
            <person name="Kuo A."/>
            <person name="Drula E."/>
            <person name="Kohler A."/>
            <person name="Sanchez-Garcia M."/>
            <person name="Morin E."/>
            <person name="Andreopoulos B."/>
            <person name="Barry K.W."/>
            <person name="Bonito G."/>
            <person name="Buee M."/>
            <person name="Carver A."/>
            <person name="Chen C."/>
            <person name="Cichocki N."/>
            <person name="Clum A."/>
            <person name="Culley D."/>
            <person name="Crous P.W."/>
            <person name="Fauchery L."/>
            <person name="Girlanda M."/>
            <person name="Hayes R.D."/>
            <person name="Keri Z."/>
            <person name="LaButti K."/>
            <person name="Lipzen A."/>
            <person name="Lombard V."/>
            <person name="Magnuson J."/>
            <person name="Maillard F."/>
            <person name="Murat C."/>
            <person name="Nolan M."/>
            <person name="Ohm R.A."/>
            <person name="Pangilinan J."/>
            <person name="Pereira M.F."/>
            <person name="Perotto S."/>
            <person name="Peter M."/>
            <person name="Pfister S."/>
            <person name="Riley R."/>
            <person name="Sitrit Y."/>
            <person name="Stielow J.B."/>
            <person name="Szollosi G."/>
            <person name="Zifcakova L."/>
            <person name="Stursova M."/>
            <person name="Spatafora J.W."/>
            <person name="Tedersoo L."/>
            <person name="Vaario L.M."/>
            <person name="Yamada A."/>
            <person name="Yan M."/>
            <person name="Wang P."/>
            <person name="Xu J."/>
            <person name="Bruns T."/>
            <person name="Baldrian P."/>
            <person name="Vilgalys R."/>
            <person name="Dunand C."/>
            <person name="Henrissat B."/>
            <person name="Grigoriev I.V."/>
            <person name="Hibbett D."/>
            <person name="Nagy L.G."/>
            <person name="Martin F.M."/>
        </authorList>
    </citation>
    <scope>NUCLEOTIDE SEQUENCE</scope>
    <source>
        <strain evidence="1">UH-Tt-Lm1</strain>
    </source>
</reference>